<dbReference type="PANTHER" id="PTHR33376">
    <property type="match status" value="1"/>
</dbReference>
<accession>A0ABW5U2C5</accession>
<keyword evidence="2 4" id="KW-0732">Signal</keyword>
<evidence type="ECO:0000313" key="6">
    <source>
        <dbReference type="Proteomes" id="UP001597474"/>
    </source>
</evidence>
<feature type="signal peptide" evidence="4">
    <location>
        <begin position="1"/>
        <end position="23"/>
    </location>
</feature>
<keyword evidence="3" id="KW-0574">Periplasm</keyword>
<evidence type="ECO:0000256" key="1">
    <source>
        <dbReference type="ARBA" id="ARBA00004418"/>
    </source>
</evidence>
<dbReference type="NCBIfam" id="NF037995">
    <property type="entry name" value="TRAP_S1"/>
    <property type="match status" value="1"/>
</dbReference>
<organism evidence="5 6">
    <name type="scientific">Sulfitobacter aestuarii</name>
    <dbReference type="NCBI Taxonomy" id="2161676"/>
    <lineage>
        <taxon>Bacteria</taxon>
        <taxon>Pseudomonadati</taxon>
        <taxon>Pseudomonadota</taxon>
        <taxon>Alphaproteobacteria</taxon>
        <taxon>Rhodobacterales</taxon>
        <taxon>Roseobacteraceae</taxon>
        <taxon>Sulfitobacter</taxon>
    </lineage>
</organism>
<reference evidence="6" key="1">
    <citation type="journal article" date="2019" name="Int. J. Syst. Evol. Microbiol.">
        <title>The Global Catalogue of Microorganisms (GCM) 10K type strain sequencing project: providing services to taxonomists for standard genome sequencing and annotation.</title>
        <authorList>
            <consortium name="The Broad Institute Genomics Platform"/>
            <consortium name="The Broad Institute Genome Sequencing Center for Infectious Disease"/>
            <person name="Wu L."/>
            <person name="Ma J."/>
        </authorList>
    </citation>
    <scope>NUCLEOTIDE SEQUENCE [LARGE SCALE GENOMIC DNA]</scope>
    <source>
        <strain evidence="6">TISTR 2562</strain>
    </source>
</reference>
<comment type="subcellular location">
    <subcellularLocation>
        <location evidence="1">Periplasm</location>
    </subcellularLocation>
</comment>
<protein>
    <submittedName>
        <fullName evidence="5">TRAP transporter substrate-binding protein</fullName>
    </submittedName>
</protein>
<name>A0ABW5U2C5_9RHOB</name>
<gene>
    <name evidence="5" type="ORF">ACFSUD_07750</name>
</gene>
<comment type="caution">
    <text evidence="5">The sequence shown here is derived from an EMBL/GenBank/DDBJ whole genome shotgun (WGS) entry which is preliminary data.</text>
</comment>
<dbReference type="InterPro" id="IPR018389">
    <property type="entry name" value="DctP_fam"/>
</dbReference>
<sequence length="349" mass="37519">MTFFKTSICAALLAGASALPALAQDSTTLRIGSWLPPHHLIVSGILQPWADAIEDETGGTLKFEIMTSPLGPPPAQFDLLLDQSFDVGYGVSGHNAGRFPMTQVMDLPFMSPDPWAGSAAAWLTYEKFGAEYGEHEGAHVVGLFTHSNPNINMAKGRVETLADLQGKTIRVGGNVTGRIMSELGASPVQLPPTEAQTAMSRGVADGITFPSESIDFFGITPVITSITRIPGGLYTDTFWVAFNQQSWDALSEEHKAAVEKHSGMGIAMLSGFAWSNGDAYGEGKLNEQGVEFITLPEGEVGAAREKLQPLETEWLAQATEKGFEGQQILDYARAMVDHYRADKSVNVAK</sequence>
<evidence type="ECO:0000256" key="2">
    <source>
        <dbReference type="ARBA" id="ARBA00022729"/>
    </source>
</evidence>
<feature type="chain" id="PRO_5047227458" evidence="4">
    <location>
        <begin position="24"/>
        <end position="349"/>
    </location>
</feature>
<dbReference type="RefSeq" id="WP_386373097.1">
    <property type="nucleotide sequence ID" value="NZ_JBHUMP010000005.1"/>
</dbReference>
<dbReference type="PANTHER" id="PTHR33376:SF15">
    <property type="entry name" value="BLL6794 PROTEIN"/>
    <property type="match status" value="1"/>
</dbReference>
<keyword evidence="6" id="KW-1185">Reference proteome</keyword>
<dbReference type="Pfam" id="PF03480">
    <property type="entry name" value="DctP"/>
    <property type="match status" value="1"/>
</dbReference>
<evidence type="ECO:0000256" key="4">
    <source>
        <dbReference type="SAM" id="SignalP"/>
    </source>
</evidence>
<dbReference type="Proteomes" id="UP001597474">
    <property type="component" value="Unassembled WGS sequence"/>
</dbReference>
<dbReference type="SUPFAM" id="SSF53850">
    <property type="entry name" value="Periplasmic binding protein-like II"/>
    <property type="match status" value="1"/>
</dbReference>
<dbReference type="CDD" id="cd13665">
    <property type="entry name" value="PBP2_TRAP_Dctp3_4"/>
    <property type="match status" value="1"/>
</dbReference>
<evidence type="ECO:0000256" key="3">
    <source>
        <dbReference type="ARBA" id="ARBA00022764"/>
    </source>
</evidence>
<dbReference type="Gene3D" id="3.40.190.170">
    <property type="entry name" value="Bacterial extracellular solute-binding protein, family 7"/>
    <property type="match status" value="1"/>
</dbReference>
<dbReference type="EMBL" id="JBHUMP010000005">
    <property type="protein sequence ID" value="MFD2739455.1"/>
    <property type="molecule type" value="Genomic_DNA"/>
</dbReference>
<dbReference type="InterPro" id="IPR038404">
    <property type="entry name" value="TRAP_DctP_sf"/>
</dbReference>
<evidence type="ECO:0000313" key="5">
    <source>
        <dbReference type="EMBL" id="MFD2739455.1"/>
    </source>
</evidence>
<proteinExistence type="predicted"/>